<organism evidence="2 3">
    <name type="scientific">Teratosphaeria destructans</name>
    <dbReference type="NCBI Taxonomy" id="418781"/>
    <lineage>
        <taxon>Eukaryota</taxon>
        <taxon>Fungi</taxon>
        <taxon>Dikarya</taxon>
        <taxon>Ascomycota</taxon>
        <taxon>Pezizomycotina</taxon>
        <taxon>Dothideomycetes</taxon>
        <taxon>Dothideomycetidae</taxon>
        <taxon>Mycosphaerellales</taxon>
        <taxon>Teratosphaeriaceae</taxon>
        <taxon>Teratosphaeria</taxon>
    </lineage>
</organism>
<gene>
    <name evidence="2" type="ORF">Tdes44962_MAKER09604</name>
</gene>
<comment type="caution">
    <text evidence="2">The sequence shown here is derived from an EMBL/GenBank/DDBJ whole genome shotgun (WGS) entry which is preliminary data.</text>
</comment>
<evidence type="ECO:0000313" key="3">
    <source>
        <dbReference type="Proteomes" id="UP001138500"/>
    </source>
</evidence>
<protein>
    <submittedName>
        <fullName evidence="2">Uncharacterized protein</fullName>
    </submittedName>
</protein>
<feature type="region of interest" description="Disordered" evidence="1">
    <location>
        <begin position="128"/>
        <end position="151"/>
    </location>
</feature>
<keyword evidence="3" id="KW-1185">Reference proteome</keyword>
<evidence type="ECO:0000313" key="2">
    <source>
        <dbReference type="EMBL" id="KAH9827846.1"/>
    </source>
</evidence>
<sequence length="151" mass="16648">MSFVFDTPSQESYFSTTTWVNHSFAAPSTSMIHFPTDRLPTIPPAAAQSAGDPRTPSQSTPPFPFVDPILHGPALPFLVGARAHICHTRAHRDARLPEYTSEQGKGMCIHYAERVELISDLAIAAPVETPRSQKRRRLDRAGTTPINRTAK</sequence>
<dbReference type="AlphaFoldDB" id="A0A9W7SSK5"/>
<proteinExistence type="predicted"/>
<evidence type="ECO:0000256" key="1">
    <source>
        <dbReference type="SAM" id="MobiDB-lite"/>
    </source>
</evidence>
<dbReference type="EMBL" id="RIBY02001854">
    <property type="protein sequence ID" value="KAH9827846.1"/>
    <property type="molecule type" value="Genomic_DNA"/>
</dbReference>
<reference evidence="2 3" key="2">
    <citation type="journal article" date="2021" name="Curr. Genet.">
        <title>Genetic response to nitrogen starvation in the aggressive Eucalyptus foliar pathogen Teratosphaeria destructans.</title>
        <authorList>
            <person name="Havenga M."/>
            <person name="Wingfield B.D."/>
            <person name="Wingfield M.J."/>
            <person name="Dreyer L.L."/>
            <person name="Roets F."/>
            <person name="Aylward J."/>
        </authorList>
    </citation>
    <scope>NUCLEOTIDE SEQUENCE [LARGE SCALE GENOMIC DNA]</scope>
    <source>
        <strain evidence="2">CMW44962</strain>
    </source>
</reference>
<reference evidence="2 3" key="1">
    <citation type="journal article" date="2018" name="IMA Fungus">
        <title>IMA Genome-F 10: Nine draft genome sequences of Claviceps purpurea s.lat., including C. arundinis, C. humidiphila, and C. cf. spartinae, pseudomolecules for the pitch canker pathogen Fusarium circinatum, draft genome of Davidsoniella eucalypti, Grosmannia galeiformis, Quambalaria eucalypti, and Teratosphaeria destructans.</title>
        <authorList>
            <person name="Wingfield B.D."/>
            <person name="Liu M."/>
            <person name="Nguyen H.D."/>
            <person name="Lane F.A."/>
            <person name="Morgan S.W."/>
            <person name="De Vos L."/>
            <person name="Wilken P.M."/>
            <person name="Duong T.A."/>
            <person name="Aylward J."/>
            <person name="Coetzee M.P."/>
            <person name="Dadej K."/>
            <person name="De Beer Z.W."/>
            <person name="Findlay W."/>
            <person name="Havenga M."/>
            <person name="Kolarik M."/>
            <person name="Menzies J.G."/>
            <person name="Naidoo K."/>
            <person name="Pochopski O."/>
            <person name="Shoukouhi P."/>
            <person name="Santana Q.C."/>
            <person name="Seifert K.A."/>
            <person name="Soal N."/>
            <person name="Steenkamp E.T."/>
            <person name="Tatham C.T."/>
            <person name="van der Nest M.A."/>
            <person name="Wingfield M.J."/>
        </authorList>
    </citation>
    <scope>NUCLEOTIDE SEQUENCE [LARGE SCALE GENOMIC DNA]</scope>
    <source>
        <strain evidence="2">CMW44962</strain>
    </source>
</reference>
<name>A0A9W7SSK5_9PEZI</name>
<dbReference type="Proteomes" id="UP001138500">
    <property type="component" value="Unassembled WGS sequence"/>
</dbReference>
<accession>A0A9W7SSK5</accession>
<feature type="region of interest" description="Disordered" evidence="1">
    <location>
        <begin position="42"/>
        <end position="65"/>
    </location>
</feature>